<dbReference type="AlphaFoldDB" id="A0A9X2N7L8"/>
<reference evidence="1" key="1">
    <citation type="submission" date="2022-06" db="EMBL/GenBank/DDBJ databases">
        <title>Amycolatopsis iheyaensis sp. nov., a new species of the genus Amycolatopsis isolated from soil in Iheya island, Japan.</title>
        <authorList>
            <person name="Ngamcharungchit C."/>
            <person name="Kanto H."/>
            <person name="Take A."/>
            <person name="Intra B."/>
            <person name="Matsumoto A."/>
            <person name="Panbangred W."/>
            <person name="Inahashi Y."/>
        </authorList>
    </citation>
    <scope>NUCLEOTIDE SEQUENCE</scope>
    <source>
        <strain evidence="1">OK19-0408</strain>
    </source>
</reference>
<name>A0A9X2N7L8_9PSEU</name>
<dbReference type="GO" id="GO:0032259">
    <property type="term" value="P:methylation"/>
    <property type="evidence" value="ECO:0007669"/>
    <property type="project" value="UniProtKB-KW"/>
</dbReference>
<dbReference type="GO" id="GO:0008168">
    <property type="term" value="F:methyltransferase activity"/>
    <property type="evidence" value="ECO:0007669"/>
    <property type="project" value="UniProtKB-KW"/>
</dbReference>
<keyword evidence="1" id="KW-0808">Transferase</keyword>
<keyword evidence="1" id="KW-0489">Methyltransferase</keyword>
<sequence>MSEDEHAKRGIDLERPNAARVYDYMIGGELNYAVDRMFADRILGVLPNARHMALVNRAWLRRAAKFAAEQGVRQFLDIGSGMPTVGHVHEVVQAVDATAHVVYVDNEPIAVAHSEIVLEDNDNAAMVQADAEYPDEVLEHPTTRAMLDFSEPVMVIMAAFVHFIPDSRDPAGLIGAYRDVLAPGSYLALSSGTWEGQGEESQRSVSLYEKSGTPLTLRSPDELRALVKGFEILPPGVVFTPEWRPDEPLEDPPELSGGLALVARKERG</sequence>
<organism evidence="1 2">
    <name type="scientific">Amycolatopsis iheyensis</name>
    <dbReference type="NCBI Taxonomy" id="2945988"/>
    <lineage>
        <taxon>Bacteria</taxon>
        <taxon>Bacillati</taxon>
        <taxon>Actinomycetota</taxon>
        <taxon>Actinomycetes</taxon>
        <taxon>Pseudonocardiales</taxon>
        <taxon>Pseudonocardiaceae</taxon>
        <taxon>Amycolatopsis</taxon>
    </lineage>
</organism>
<dbReference type="Gene3D" id="3.40.50.150">
    <property type="entry name" value="Vaccinia Virus protein VP39"/>
    <property type="match status" value="1"/>
</dbReference>
<evidence type="ECO:0000313" key="1">
    <source>
        <dbReference type="EMBL" id="MCR6481699.1"/>
    </source>
</evidence>
<protein>
    <submittedName>
        <fullName evidence="1">SAM-dependent methyltransferase</fullName>
    </submittedName>
</protein>
<comment type="caution">
    <text evidence="1">The sequence shown here is derived from an EMBL/GenBank/DDBJ whole genome shotgun (WGS) entry which is preliminary data.</text>
</comment>
<dbReference type="Proteomes" id="UP001144096">
    <property type="component" value="Unassembled WGS sequence"/>
</dbReference>
<dbReference type="RefSeq" id="WP_257918326.1">
    <property type="nucleotide sequence ID" value="NZ_JAMXQV010000001.1"/>
</dbReference>
<dbReference type="SUPFAM" id="SSF53335">
    <property type="entry name" value="S-adenosyl-L-methionine-dependent methyltransferases"/>
    <property type="match status" value="1"/>
</dbReference>
<keyword evidence="2" id="KW-1185">Reference proteome</keyword>
<evidence type="ECO:0000313" key="2">
    <source>
        <dbReference type="Proteomes" id="UP001144096"/>
    </source>
</evidence>
<accession>A0A9X2N7L8</accession>
<dbReference type="EMBL" id="JAMXQV010000001">
    <property type="protein sequence ID" value="MCR6481699.1"/>
    <property type="molecule type" value="Genomic_DNA"/>
</dbReference>
<gene>
    <name evidence="1" type="ORF">M8542_02610</name>
</gene>
<dbReference type="Pfam" id="PF04672">
    <property type="entry name" value="Methyltransf_19"/>
    <property type="match status" value="1"/>
</dbReference>
<dbReference type="InterPro" id="IPR029063">
    <property type="entry name" value="SAM-dependent_MTases_sf"/>
</dbReference>
<dbReference type="PIRSF" id="PIRSF017393">
    <property type="entry name" value="MTase_SAV2177"/>
    <property type="match status" value="1"/>
</dbReference>
<proteinExistence type="predicted"/>
<dbReference type="InterPro" id="IPR006764">
    <property type="entry name" value="SAM_dep_MeTrfase_SAV2177_type"/>
</dbReference>